<evidence type="ECO:0000313" key="10">
    <source>
        <dbReference type="EMBL" id="ABM29850.1"/>
    </source>
</evidence>
<evidence type="ECO:0000259" key="8">
    <source>
        <dbReference type="Pfam" id="PF25881"/>
    </source>
</evidence>
<evidence type="ECO:0000259" key="9">
    <source>
        <dbReference type="Pfam" id="PF25954"/>
    </source>
</evidence>
<protein>
    <submittedName>
        <fullName evidence="10">Secretion protein HlyD family protein</fullName>
    </submittedName>
</protein>
<dbReference type="InterPro" id="IPR059052">
    <property type="entry name" value="HH_YbhG-like"/>
</dbReference>
<accession>A0A0H3AB32</accession>
<dbReference type="PANTHER" id="PTHR32347">
    <property type="entry name" value="EFFLUX SYSTEM COMPONENT YKNX-RELATED"/>
    <property type="match status" value="1"/>
</dbReference>
<dbReference type="Proteomes" id="UP000009173">
    <property type="component" value="Chromosome"/>
</dbReference>
<dbReference type="Gene3D" id="2.40.30.170">
    <property type="match status" value="1"/>
</dbReference>
<evidence type="ECO:0000256" key="4">
    <source>
        <dbReference type="ARBA" id="ARBA00022764"/>
    </source>
</evidence>
<sequence length="377" mass="39353" precursor="true">MKKRLFVLLVLLGVASAAGWYVTRHAPGDGPEVLHGNIDHRQVDLAFKDAERVSTVQVDEGDAVAAGDVVATLETERLDLEIARSRATVRAQEAVLARLEAGSRPQEIRRAEADVAAAAADAVNARAVHARMAALLTVGGVAPQDEENARAARDVAEGRAAQARAQLALVREGPRSEDIDEARAALAARRQELAVLERRRVESVLVAPTAGVVRKRLLEPGDMAAPSRPVCTIDLTGVKWVRVFVPESMLATMVPGRAAEVSVDGAPGKVFAGRVAHVAASAEFTPRNVETPELRTSLVYEVRVLVDDPGGLLRLGMPATVRLVSLAPSAASSGGDVNASDSGPLASNRSRAMPHRGDAGQSAAAASGAAHGGGHDS</sequence>
<dbReference type="KEGG" id="dvl:Dvul_2839"/>
<evidence type="ECO:0000256" key="1">
    <source>
        <dbReference type="ARBA" id="ARBA00004418"/>
    </source>
</evidence>
<feature type="signal peptide" evidence="7">
    <location>
        <begin position="1"/>
        <end position="20"/>
    </location>
</feature>
<feature type="domain" description="CusB-like beta-barrel" evidence="9">
    <location>
        <begin position="240"/>
        <end position="324"/>
    </location>
</feature>
<dbReference type="InterPro" id="IPR058792">
    <property type="entry name" value="Beta-barrel_RND_2"/>
</dbReference>
<evidence type="ECO:0000256" key="3">
    <source>
        <dbReference type="ARBA" id="ARBA00022729"/>
    </source>
</evidence>
<dbReference type="Pfam" id="PF25881">
    <property type="entry name" value="HH_YBHG"/>
    <property type="match status" value="1"/>
</dbReference>
<dbReference type="InterPro" id="IPR011053">
    <property type="entry name" value="Single_hybrid_motif"/>
</dbReference>
<feature type="compositionally biased region" description="Polar residues" evidence="6">
    <location>
        <begin position="339"/>
        <end position="350"/>
    </location>
</feature>
<dbReference type="PANTHER" id="PTHR32347:SF29">
    <property type="entry name" value="UPF0194 MEMBRANE PROTEIN YBHG"/>
    <property type="match status" value="1"/>
</dbReference>
<evidence type="ECO:0000313" key="11">
    <source>
        <dbReference type="Proteomes" id="UP000009173"/>
    </source>
</evidence>
<dbReference type="GO" id="GO:0042597">
    <property type="term" value="C:periplasmic space"/>
    <property type="evidence" value="ECO:0007669"/>
    <property type="project" value="UniProtKB-SubCell"/>
</dbReference>
<dbReference type="EMBL" id="CP000527">
    <property type="protein sequence ID" value="ABM29850.1"/>
    <property type="molecule type" value="Genomic_DNA"/>
</dbReference>
<feature type="compositionally biased region" description="Low complexity" evidence="6">
    <location>
        <begin position="359"/>
        <end position="369"/>
    </location>
</feature>
<feature type="chain" id="PRO_5002604559" evidence="7">
    <location>
        <begin position="21"/>
        <end position="377"/>
    </location>
</feature>
<evidence type="ECO:0000256" key="2">
    <source>
        <dbReference type="ARBA" id="ARBA00010602"/>
    </source>
</evidence>
<dbReference type="Pfam" id="PF25954">
    <property type="entry name" value="Beta-barrel_RND_2"/>
    <property type="match status" value="1"/>
</dbReference>
<feature type="region of interest" description="Disordered" evidence="6">
    <location>
        <begin position="330"/>
        <end position="377"/>
    </location>
</feature>
<dbReference type="RefSeq" id="WP_011793118.1">
    <property type="nucleotide sequence ID" value="NC_008751.1"/>
</dbReference>
<dbReference type="HOGENOM" id="CLU_018816_6_3_7"/>
<keyword evidence="5" id="KW-0175">Coiled coil</keyword>
<keyword evidence="3 7" id="KW-0732">Signal</keyword>
<evidence type="ECO:0000256" key="7">
    <source>
        <dbReference type="SAM" id="SignalP"/>
    </source>
</evidence>
<dbReference type="SUPFAM" id="SSF51230">
    <property type="entry name" value="Single hybrid motif"/>
    <property type="match status" value="1"/>
</dbReference>
<comment type="subcellular location">
    <subcellularLocation>
        <location evidence="1">Periplasm</location>
    </subcellularLocation>
</comment>
<proteinExistence type="inferred from homology"/>
<evidence type="ECO:0000256" key="6">
    <source>
        <dbReference type="SAM" id="MobiDB-lite"/>
    </source>
</evidence>
<name>A0A0H3AB32_NITV4</name>
<reference evidence="11" key="1">
    <citation type="journal article" date="2009" name="Environ. Microbiol.">
        <title>Contribution of mobile genetic elements to Desulfovibrio vulgaris genome plasticity.</title>
        <authorList>
            <person name="Walker C.B."/>
            <person name="Stolyar S."/>
            <person name="Chivian D."/>
            <person name="Pinel N."/>
            <person name="Gabster J.A."/>
            <person name="Dehal P.S."/>
            <person name="He Z."/>
            <person name="Yang Z.K."/>
            <person name="Yen H.C."/>
            <person name="Zhou J."/>
            <person name="Wall J.D."/>
            <person name="Hazen T.C."/>
            <person name="Arkin A.P."/>
            <person name="Stahl D.A."/>
        </authorList>
    </citation>
    <scope>NUCLEOTIDE SEQUENCE [LARGE SCALE GENOMIC DNA]</scope>
    <source>
        <strain evidence="11">DP4</strain>
    </source>
</reference>
<keyword evidence="4" id="KW-0574">Periplasm</keyword>
<dbReference type="InterPro" id="IPR050465">
    <property type="entry name" value="UPF0194_transport"/>
</dbReference>
<organism evidence="10 11">
    <name type="scientific">Nitratidesulfovibrio vulgaris (strain DP4)</name>
    <name type="common">Desulfovibrio vulgaris</name>
    <dbReference type="NCBI Taxonomy" id="391774"/>
    <lineage>
        <taxon>Bacteria</taxon>
        <taxon>Pseudomonadati</taxon>
        <taxon>Thermodesulfobacteriota</taxon>
        <taxon>Desulfovibrionia</taxon>
        <taxon>Desulfovibrionales</taxon>
        <taxon>Desulfovibrionaceae</taxon>
        <taxon>Nitratidesulfovibrio</taxon>
    </lineage>
</organism>
<dbReference type="Gene3D" id="2.40.50.100">
    <property type="match status" value="1"/>
</dbReference>
<feature type="domain" description="YbhG-like alpha-helical hairpin" evidence="8">
    <location>
        <begin position="81"/>
        <end position="197"/>
    </location>
</feature>
<evidence type="ECO:0000256" key="5">
    <source>
        <dbReference type="ARBA" id="ARBA00023054"/>
    </source>
</evidence>
<gene>
    <name evidence="10" type="ordered locus">Dvul_2839</name>
</gene>
<comment type="similarity">
    <text evidence="2">Belongs to the UPF0194 family.</text>
</comment>
<dbReference type="AlphaFoldDB" id="A0A0H3AB32"/>